<keyword evidence="2" id="KW-0813">Transport</keyword>
<feature type="transmembrane region" description="Helical" evidence="11">
    <location>
        <begin position="314"/>
        <end position="334"/>
    </location>
</feature>
<protein>
    <submittedName>
        <fullName evidence="14">Short transient receptor potential channel 6-like</fullName>
    </submittedName>
</protein>
<feature type="region of interest" description="Disordered" evidence="10">
    <location>
        <begin position="785"/>
        <end position="807"/>
    </location>
</feature>
<organism evidence="13 14">
    <name type="scientific">Aplysia californica</name>
    <name type="common">California sea hare</name>
    <dbReference type="NCBI Taxonomy" id="6500"/>
    <lineage>
        <taxon>Eukaryota</taxon>
        <taxon>Metazoa</taxon>
        <taxon>Spiralia</taxon>
        <taxon>Lophotrochozoa</taxon>
        <taxon>Mollusca</taxon>
        <taxon>Gastropoda</taxon>
        <taxon>Heterobranchia</taxon>
        <taxon>Euthyneura</taxon>
        <taxon>Tectipleura</taxon>
        <taxon>Aplysiida</taxon>
        <taxon>Aplysioidea</taxon>
        <taxon>Aplysiidae</taxon>
        <taxon>Aplysia</taxon>
    </lineage>
</organism>
<keyword evidence="6" id="KW-0040">ANK repeat</keyword>
<evidence type="ECO:0000256" key="1">
    <source>
        <dbReference type="ARBA" id="ARBA00004141"/>
    </source>
</evidence>
<evidence type="ECO:0000256" key="3">
    <source>
        <dbReference type="ARBA" id="ARBA00022692"/>
    </source>
</evidence>
<evidence type="ECO:0000256" key="7">
    <source>
        <dbReference type="ARBA" id="ARBA00023065"/>
    </source>
</evidence>
<dbReference type="RefSeq" id="XP_035827592.1">
    <property type="nucleotide sequence ID" value="XM_035971699.1"/>
</dbReference>
<keyword evidence="13" id="KW-1185">Reference proteome</keyword>
<evidence type="ECO:0000256" key="9">
    <source>
        <dbReference type="ARBA" id="ARBA00023303"/>
    </source>
</evidence>
<proteinExistence type="predicted"/>
<evidence type="ECO:0000256" key="4">
    <source>
        <dbReference type="ARBA" id="ARBA00022737"/>
    </source>
</evidence>
<evidence type="ECO:0000256" key="5">
    <source>
        <dbReference type="ARBA" id="ARBA00022989"/>
    </source>
</evidence>
<keyword evidence="8 11" id="KW-0472">Membrane</keyword>
<comment type="subcellular location">
    <subcellularLocation>
        <location evidence="1">Membrane</location>
        <topology evidence="1">Multi-pass membrane protein</topology>
    </subcellularLocation>
</comment>
<evidence type="ECO:0000259" key="12">
    <source>
        <dbReference type="SMART" id="SM01420"/>
    </source>
</evidence>
<gene>
    <name evidence="14" type="primary">LOC101857995</name>
</gene>
<evidence type="ECO:0000256" key="10">
    <source>
        <dbReference type="SAM" id="MobiDB-lite"/>
    </source>
</evidence>
<dbReference type="GeneID" id="101857995"/>
<dbReference type="Pfam" id="PF08344">
    <property type="entry name" value="TRP_2"/>
    <property type="match status" value="1"/>
</dbReference>
<dbReference type="Pfam" id="PF00520">
    <property type="entry name" value="Ion_trans"/>
    <property type="match status" value="1"/>
</dbReference>
<evidence type="ECO:0000313" key="14">
    <source>
        <dbReference type="RefSeq" id="XP_035827592.1"/>
    </source>
</evidence>
<sequence length="807" mass="93040">MANDVRNHTDNSALFLRYTIHPLTPDSHPHIPNREAPTLSISQVKAEIFYAHSVSNFSLPELLVEKLIYLSNPDNIHEAVLQAIDAGSTNIAEVSLRHPRYLETSKRMRRMGDTDGFFKPERGSQFPSYVTPLNLAAQKNQFVIVQLLLQRGEIICKPHKFSCGCQECTNKRKYDQLRSAKWRLNAYRGLASEAYISLCSNDPFLTGFELCAEIQKLADTELIFRREYTDLDTQLKSYLVKLLDRVWTQRELTAVLDKTGHPTEDKFESLARFRLAVEHKQKSFVSHPNCQQRIARYWYEGLGGMDTATWYKRLAFLFSGIFLYPIMVPVFLVMPDSKHPSRMFLSTPVSFLFSSPQQVGKILRLPAVKFISHIISYIVFLILIIISSIESVGLISKTNTLGSNFPKAYQHYTRFRNVTGNDVYGYDFPLRRHEPLVTDYMISLWIMAMIILECQEMWDVGYKIHFDNVYNMADFVLLSVYTATFTLRYYVVYKWNQGLDGLEAGKALEKHPRITEEYAYWLNADRRFWSSTDPENMAEGLFAVANIVSLLRISYLLPANQTLGPLQISLGRMVNDILKFVAIVIIVFSAFMVALRNLFAYYSNRDNIEMNSSRIATPLAVEFYAFMVALRNLFAYYSNRDNIEMNSSRIATPLAVEFYGDERSMFQTVFWSIYGRGKREAVTLGAYNNQLTEVIGELIDAMYHITIVIVLLNILIAMMSRSFEKIAEEADVEWKFARSALYMDYISKGRVLPVPMNMLEIPHELIKVVFRWLLQFKHKTEDFPPDDFDRGRRPAANLPGSRRGGKV</sequence>
<dbReference type="InterPro" id="IPR002153">
    <property type="entry name" value="TRPC_channel"/>
</dbReference>
<dbReference type="Proteomes" id="UP000694888">
    <property type="component" value="Unplaced"/>
</dbReference>
<feature type="transmembrane region" description="Helical" evidence="11">
    <location>
        <begin position="472"/>
        <end position="491"/>
    </location>
</feature>
<keyword evidence="5 11" id="KW-1133">Transmembrane helix</keyword>
<dbReference type="SMART" id="SM01420">
    <property type="entry name" value="TRP_2"/>
    <property type="match status" value="1"/>
</dbReference>
<keyword evidence="9" id="KW-0407">Ion channel</keyword>
<keyword evidence="7" id="KW-0406">Ion transport</keyword>
<evidence type="ECO:0000256" key="11">
    <source>
        <dbReference type="SAM" id="Phobius"/>
    </source>
</evidence>
<reference evidence="14" key="1">
    <citation type="submission" date="2025-08" db="UniProtKB">
        <authorList>
            <consortium name="RefSeq"/>
        </authorList>
    </citation>
    <scope>IDENTIFICATION</scope>
</reference>
<evidence type="ECO:0000256" key="8">
    <source>
        <dbReference type="ARBA" id="ARBA00023136"/>
    </source>
</evidence>
<dbReference type="InterPro" id="IPR013555">
    <property type="entry name" value="TRP_dom"/>
</dbReference>
<dbReference type="InterPro" id="IPR005821">
    <property type="entry name" value="Ion_trans_dom"/>
</dbReference>
<dbReference type="PANTHER" id="PTHR10117">
    <property type="entry name" value="TRANSIENT RECEPTOR POTENTIAL CHANNEL"/>
    <property type="match status" value="1"/>
</dbReference>
<name>A0ABM1VYU9_APLCA</name>
<feature type="transmembrane region" description="Helical" evidence="11">
    <location>
        <begin position="577"/>
        <end position="599"/>
    </location>
</feature>
<keyword evidence="3 11" id="KW-0812">Transmembrane</keyword>
<feature type="domain" description="Transient receptor ion channel" evidence="12">
    <location>
        <begin position="163"/>
        <end position="225"/>
    </location>
</feature>
<keyword evidence="4" id="KW-0677">Repeat</keyword>
<dbReference type="PRINTS" id="PR01097">
    <property type="entry name" value="TRNSRECEPTRP"/>
</dbReference>
<evidence type="ECO:0000313" key="13">
    <source>
        <dbReference type="Proteomes" id="UP000694888"/>
    </source>
</evidence>
<feature type="transmembrane region" description="Helical" evidence="11">
    <location>
        <begin position="701"/>
        <end position="719"/>
    </location>
</feature>
<dbReference type="PANTHER" id="PTHR10117:SF79">
    <property type="entry name" value="SHORT TRANSIENT RECEPTOR POTENTIAL CHANNEL 3-LIKE"/>
    <property type="match status" value="1"/>
</dbReference>
<evidence type="ECO:0000256" key="6">
    <source>
        <dbReference type="ARBA" id="ARBA00023043"/>
    </source>
</evidence>
<feature type="transmembrane region" description="Helical" evidence="11">
    <location>
        <begin position="619"/>
        <end position="637"/>
    </location>
</feature>
<accession>A0ABM1VYU9</accession>
<feature type="transmembrane region" description="Helical" evidence="11">
    <location>
        <begin position="374"/>
        <end position="395"/>
    </location>
</feature>
<evidence type="ECO:0000256" key="2">
    <source>
        <dbReference type="ARBA" id="ARBA00022448"/>
    </source>
</evidence>